<accession>A0ABQ8JCQ5</accession>
<dbReference type="EMBL" id="NJHN03000053">
    <property type="protein sequence ID" value="KAH9420225.1"/>
    <property type="molecule type" value="Genomic_DNA"/>
</dbReference>
<dbReference type="Proteomes" id="UP000887458">
    <property type="component" value="Unassembled WGS sequence"/>
</dbReference>
<name>A0ABQ8JCQ5_DERPT</name>
<reference evidence="1 2" key="2">
    <citation type="journal article" date="2022" name="Mol. Biol. Evol.">
        <title>Comparative Genomics Reveals Insights into the Divergent Evolution of Astigmatic Mites and Household Pest Adaptations.</title>
        <authorList>
            <person name="Xiong Q."/>
            <person name="Wan A.T."/>
            <person name="Liu X."/>
            <person name="Fung C.S."/>
            <person name="Xiao X."/>
            <person name="Malainual N."/>
            <person name="Hou J."/>
            <person name="Wang L."/>
            <person name="Wang M."/>
            <person name="Yang K.Y."/>
            <person name="Cui Y."/>
            <person name="Leung E.L."/>
            <person name="Nong W."/>
            <person name="Shin S.K."/>
            <person name="Au S.W."/>
            <person name="Jeong K.Y."/>
            <person name="Chew F.T."/>
            <person name="Hui J.H."/>
            <person name="Leung T.F."/>
            <person name="Tungtrongchitr A."/>
            <person name="Zhong N."/>
            <person name="Liu Z."/>
            <person name="Tsui S.K."/>
        </authorList>
    </citation>
    <scope>NUCLEOTIDE SEQUENCE [LARGE SCALE GENOMIC DNA]</scope>
    <source>
        <strain evidence="1">Derp</strain>
    </source>
</reference>
<evidence type="ECO:0000313" key="1">
    <source>
        <dbReference type="EMBL" id="KAH9420225.1"/>
    </source>
</evidence>
<comment type="caution">
    <text evidence="1">The sequence shown here is derived from an EMBL/GenBank/DDBJ whole genome shotgun (WGS) entry which is preliminary data.</text>
</comment>
<sequence>MILLSNGTPLFRKKNNNKQTIDTLNMVRFLFVAWREKNKIKAKIDKKNINKDFIDYKSNLE</sequence>
<gene>
    <name evidence="1" type="ORF">DERP_011561</name>
</gene>
<evidence type="ECO:0000313" key="2">
    <source>
        <dbReference type="Proteomes" id="UP000887458"/>
    </source>
</evidence>
<proteinExistence type="predicted"/>
<organism evidence="1 2">
    <name type="scientific">Dermatophagoides pteronyssinus</name>
    <name type="common">European house dust mite</name>
    <dbReference type="NCBI Taxonomy" id="6956"/>
    <lineage>
        <taxon>Eukaryota</taxon>
        <taxon>Metazoa</taxon>
        <taxon>Ecdysozoa</taxon>
        <taxon>Arthropoda</taxon>
        <taxon>Chelicerata</taxon>
        <taxon>Arachnida</taxon>
        <taxon>Acari</taxon>
        <taxon>Acariformes</taxon>
        <taxon>Sarcoptiformes</taxon>
        <taxon>Astigmata</taxon>
        <taxon>Psoroptidia</taxon>
        <taxon>Analgoidea</taxon>
        <taxon>Pyroglyphidae</taxon>
        <taxon>Dermatophagoidinae</taxon>
        <taxon>Dermatophagoides</taxon>
    </lineage>
</organism>
<keyword evidence="2" id="KW-1185">Reference proteome</keyword>
<reference evidence="1 2" key="1">
    <citation type="journal article" date="2018" name="J. Allergy Clin. Immunol.">
        <title>High-quality assembly of Dermatophagoides pteronyssinus genome and transcriptome reveals a wide range of novel allergens.</title>
        <authorList>
            <person name="Liu X.Y."/>
            <person name="Yang K.Y."/>
            <person name="Wang M.Q."/>
            <person name="Kwok J.S."/>
            <person name="Zeng X."/>
            <person name="Yang Z."/>
            <person name="Xiao X.J."/>
            <person name="Lau C.P."/>
            <person name="Li Y."/>
            <person name="Huang Z.M."/>
            <person name="Ba J.G."/>
            <person name="Yim A.K."/>
            <person name="Ouyang C.Y."/>
            <person name="Ngai S.M."/>
            <person name="Chan T.F."/>
            <person name="Leung E.L."/>
            <person name="Liu L."/>
            <person name="Liu Z.G."/>
            <person name="Tsui S.K."/>
        </authorList>
    </citation>
    <scope>NUCLEOTIDE SEQUENCE [LARGE SCALE GENOMIC DNA]</scope>
    <source>
        <strain evidence="1">Derp</strain>
    </source>
</reference>
<protein>
    <submittedName>
        <fullName evidence="1">Uncharacterized protein</fullName>
    </submittedName>
</protein>